<dbReference type="InterPro" id="IPR016163">
    <property type="entry name" value="Ald_DH_C"/>
</dbReference>
<dbReference type="InterPro" id="IPR015590">
    <property type="entry name" value="Aldehyde_DH_dom"/>
</dbReference>
<dbReference type="InterPro" id="IPR011975">
    <property type="entry name" value="PaaN_2"/>
</dbReference>
<dbReference type="Gene3D" id="3.40.309.10">
    <property type="entry name" value="Aldehyde Dehydrogenase, Chain A, domain 2"/>
    <property type="match status" value="1"/>
</dbReference>
<evidence type="ECO:0000256" key="2">
    <source>
        <dbReference type="ARBA" id="ARBA00023027"/>
    </source>
</evidence>
<dbReference type="EMBL" id="JBBKTX010000004">
    <property type="protein sequence ID" value="MFK4751612.1"/>
    <property type="molecule type" value="Genomic_DNA"/>
</dbReference>
<evidence type="ECO:0000313" key="5">
    <source>
        <dbReference type="Proteomes" id="UP001620597"/>
    </source>
</evidence>
<dbReference type="SUPFAM" id="SSF53720">
    <property type="entry name" value="ALDH-like"/>
    <property type="match status" value="1"/>
</dbReference>
<evidence type="ECO:0000259" key="3">
    <source>
        <dbReference type="Pfam" id="PF00171"/>
    </source>
</evidence>
<keyword evidence="5" id="KW-1185">Reference proteome</keyword>
<dbReference type="PANTHER" id="PTHR42862:SF1">
    <property type="entry name" value="DELTA-1-PYRROLINE-5-CARBOXYLATE DEHYDROGENASE 2, ISOFORM A-RELATED"/>
    <property type="match status" value="1"/>
</dbReference>
<evidence type="ECO:0000313" key="4">
    <source>
        <dbReference type="EMBL" id="MFK4751612.1"/>
    </source>
</evidence>
<dbReference type="PANTHER" id="PTHR42862">
    <property type="entry name" value="DELTA-1-PYRROLINE-5-CARBOXYLATE DEHYDROGENASE 1, ISOFORM A-RELATED"/>
    <property type="match status" value="1"/>
</dbReference>
<keyword evidence="1" id="KW-0560">Oxidoreductase</keyword>
<evidence type="ECO:0000256" key="1">
    <source>
        <dbReference type="ARBA" id="ARBA00023002"/>
    </source>
</evidence>
<name>A0ABW8NFB7_9GAMM</name>
<protein>
    <submittedName>
        <fullName evidence="4">Phenylacetic acid degradation protein PaaN</fullName>
    </submittedName>
</protein>
<dbReference type="RefSeq" id="WP_369856605.1">
    <property type="nucleotide sequence ID" value="NZ_JBBKTX010000004.1"/>
</dbReference>
<sequence>MSSDAMTNSQATLWFSRHSPLLDQAVSAIHQRGYWAPFPEHPKAYPAESLASAAAEFQTLLGQPFELQGVGEIGRAGEEQSPYGFALGIHYPQYDPDTLLETQQSLIGGWRDAGPQTRVAVALEAIHRLNALSPLMAQAVQHTTGQSANMAFQAGGPHAQDRAVEAVAYSWDAMAEIPQSVLWRKPMGKRGQLSLTKRWHIVPRGISLSIACCTFPTWNTYPGLFASLVTGNPVVIKPHPDSILPLALTVKVLQEVLTEAGYDPRLVMLAVDTRPAPLAARLATDPRVRLIDFTGSSHFGNWLEQHAHQAEVFTEKAGLNTVIIDSMADITAVAGNLGFSLSLYSGQMCTSPQVIYIPASGVMVGGECWSFEQVADALVSSIAQWTADPAQACGFLGAIQSEGTLVRIQQCREAITGRGSVLLDSKSLIHPDFPSARVQTPLLLALASQDQDLYGKEQFGPIAYLVRTHGTAESLSLTRQTLLAQGAIALAIYTTRDDVLAQAENLAQDVAVSLSINLDGSFYMNQSATFSDFHGTGGNPAANTSLTDRGFISRRFVVVQSRRPATAATD</sequence>
<organism evidence="4 5">
    <name type="scientific">Oceanobacter antarcticus</name>
    <dbReference type="NCBI Taxonomy" id="3133425"/>
    <lineage>
        <taxon>Bacteria</taxon>
        <taxon>Pseudomonadati</taxon>
        <taxon>Pseudomonadota</taxon>
        <taxon>Gammaproteobacteria</taxon>
        <taxon>Oceanospirillales</taxon>
        <taxon>Oceanospirillaceae</taxon>
        <taxon>Oceanobacter</taxon>
    </lineage>
</organism>
<feature type="domain" description="Aldehyde dehydrogenase" evidence="3">
    <location>
        <begin position="107"/>
        <end position="486"/>
    </location>
</feature>
<dbReference type="InterPro" id="IPR016161">
    <property type="entry name" value="Ald_DH/histidinol_DH"/>
</dbReference>
<accession>A0ABW8NFB7</accession>
<proteinExistence type="predicted"/>
<dbReference type="InterPro" id="IPR016162">
    <property type="entry name" value="Ald_DH_N"/>
</dbReference>
<dbReference type="Gene3D" id="3.40.605.10">
    <property type="entry name" value="Aldehyde Dehydrogenase, Chain A, domain 1"/>
    <property type="match status" value="1"/>
</dbReference>
<dbReference type="InterPro" id="IPR050485">
    <property type="entry name" value="Proline_metab_enzyme"/>
</dbReference>
<dbReference type="NCBIfam" id="TIGR02288">
    <property type="entry name" value="PaaN_2"/>
    <property type="match status" value="1"/>
</dbReference>
<reference evidence="4 5" key="1">
    <citation type="submission" date="2024-03" db="EMBL/GenBank/DDBJ databases">
        <title>High-quality draft genome sequence of Oceanobacter sp. wDCs-4.</title>
        <authorList>
            <person name="Dong C."/>
        </authorList>
    </citation>
    <scope>NUCLEOTIDE SEQUENCE [LARGE SCALE GENOMIC DNA]</scope>
    <source>
        <strain evidence="5">wDCs-4</strain>
    </source>
</reference>
<dbReference type="Proteomes" id="UP001620597">
    <property type="component" value="Unassembled WGS sequence"/>
</dbReference>
<gene>
    <name evidence="4" type="primary">paaN</name>
    <name evidence="4" type="ORF">WG929_04225</name>
</gene>
<dbReference type="Pfam" id="PF00171">
    <property type="entry name" value="Aldedh"/>
    <property type="match status" value="1"/>
</dbReference>
<keyword evidence="2" id="KW-0520">NAD</keyword>
<comment type="caution">
    <text evidence="4">The sequence shown here is derived from an EMBL/GenBank/DDBJ whole genome shotgun (WGS) entry which is preliminary data.</text>
</comment>